<evidence type="ECO:0000313" key="4">
    <source>
        <dbReference type="EMBL" id="RFA97163.1"/>
    </source>
</evidence>
<dbReference type="Pfam" id="PF00708">
    <property type="entry name" value="Acylphosphatase"/>
    <property type="match status" value="1"/>
</dbReference>
<sequence length="92" mass="10321">MKRIVVRARGELNVPGVPILRILKGEAPRNSVTGEARLEGDTLYAVLEGPDESVERLLKFLPMASPAIKIREMEIREEDYTGKYHGFKITPS</sequence>
<dbReference type="EMBL" id="NMUE01000008">
    <property type="protein sequence ID" value="RFA97163.1"/>
    <property type="molecule type" value="Genomic_DNA"/>
</dbReference>
<dbReference type="PROSITE" id="PS51160">
    <property type="entry name" value="ACYLPHOSPHATASE_3"/>
    <property type="match status" value="1"/>
</dbReference>
<organism evidence="4 7">
    <name type="scientific">Pyrobaculum aerophilum</name>
    <dbReference type="NCBI Taxonomy" id="13773"/>
    <lineage>
        <taxon>Archaea</taxon>
        <taxon>Thermoproteota</taxon>
        <taxon>Thermoprotei</taxon>
        <taxon>Thermoproteales</taxon>
        <taxon>Thermoproteaceae</taxon>
        <taxon>Pyrobaculum</taxon>
    </lineage>
</organism>
<comment type="caution">
    <text evidence="4">The sequence shown here is derived from an EMBL/GenBank/DDBJ whole genome shotgun (WGS) entry which is preliminary data.</text>
</comment>
<dbReference type="Proteomes" id="UP000256877">
    <property type="component" value="Unassembled WGS sequence"/>
</dbReference>
<comment type="similarity">
    <text evidence="2">Belongs to the acylphosphatase family.</text>
</comment>
<dbReference type="EMBL" id="NMUF01000004">
    <property type="protein sequence ID" value="RFB00062.1"/>
    <property type="molecule type" value="Genomic_DNA"/>
</dbReference>
<reference evidence="6 7" key="1">
    <citation type="submission" date="2017-07" db="EMBL/GenBank/DDBJ databases">
        <title>Draft genome sequence of aerobic hyperthermophilic archaea, Pyrobaculum aerophilum YKB31 and YKB32.</title>
        <authorList>
            <person name="Mochizuki T."/>
            <person name="Berliner A.J."/>
            <person name="Yoshida-Takashima Y."/>
            <person name="Takaki Y."/>
            <person name="Nunoura T."/>
            <person name="Takai K."/>
        </authorList>
    </citation>
    <scope>NUCLEOTIDE SEQUENCE [LARGE SCALE GENOMIC DNA]</scope>
    <source>
        <strain evidence="4 7">YKB31</strain>
        <strain evidence="5 6">YKB32</strain>
    </source>
</reference>
<dbReference type="OrthoDB" id="26946at2157"/>
<dbReference type="Proteomes" id="UP000257123">
    <property type="component" value="Unassembled WGS sequence"/>
</dbReference>
<dbReference type="AlphaFoldDB" id="A0A371R119"/>
<dbReference type="InterPro" id="IPR001792">
    <property type="entry name" value="Acylphosphatase-like_dom"/>
</dbReference>
<evidence type="ECO:0000313" key="6">
    <source>
        <dbReference type="Proteomes" id="UP000256877"/>
    </source>
</evidence>
<dbReference type="SUPFAM" id="SSF54975">
    <property type="entry name" value="Acylphosphatase/BLUF domain-like"/>
    <property type="match status" value="1"/>
</dbReference>
<evidence type="ECO:0000256" key="2">
    <source>
        <dbReference type="RuleBase" id="RU004168"/>
    </source>
</evidence>
<evidence type="ECO:0000256" key="1">
    <source>
        <dbReference type="PROSITE-ProRule" id="PRU00520"/>
    </source>
</evidence>
<dbReference type="Gene3D" id="3.30.70.100">
    <property type="match status" value="1"/>
</dbReference>
<accession>A0A371R119</accession>
<evidence type="ECO:0000313" key="5">
    <source>
        <dbReference type="EMBL" id="RFB00062.1"/>
    </source>
</evidence>
<comment type="caution">
    <text evidence="1">Lacks conserved residue(s) required for the propagation of feature annotation.</text>
</comment>
<evidence type="ECO:0000259" key="3">
    <source>
        <dbReference type="PROSITE" id="PS51160"/>
    </source>
</evidence>
<proteinExistence type="inferred from homology"/>
<gene>
    <name evidence="4" type="ORF">CGL51_03790</name>
    <name evidence="5" type="ORF">CGL52_02610</name>
</gene>
<evidence type="ECO:0000313" key="7">
    <source>
        <dbReference type="Proteomes" id="UP000257123"/>
    </source>
</evidence>
<protein>
    <submittedName>
        <fullName evidence="4">Acylphosphatase</fullName>
    </submittedName>
</protein>
<dbReference type="InterPro" id="IPR036046">
    <property type="entry name" value="Acylphosphatase-like_dom_sf"/>
</dbReference>
<dbReference type="RefSeq" id="WP_116420740.1">
    <property type="nucleotide sequence ID" value="NZ_NMUE01000008.1"/>
</dbReference>
<feature type="domain" description="Acylphosphatase-like" evidence="3">
    <location>
        <begin position="3"/>
        <end position="91"/>
    </location>
</feature>
<name>A0A371R119_9CREN</name>